<evidence type="ECO:0000256" key="3">
    <source>
        <dbReference type="ARBA" id="ARBA00022884"/>
    </source>
</evidence>
<dbReference type="Proteomes" id="UP001255856">
    <property type="component" value="Unassembled WGS sequence"/>
</dbReference>
<dbReference type="Pfam" id="PF00076">
    <property type="entry name" value="RRM_1"/>
    <property type="match status" value="1"/>
</dbReference>
<evidence type="ECO:0000256" key="1">
    <source>
        <dbReference type="ARBA" id="ARBA00004604"/>
    </source>
</evidence>
<reference evidence="8" key="1">
    <citation type="submission" date="2021-01" db="EMBL/GenBank/DDBJ databases">
        <authorList>
            <person name="Eckstrom K.M.E."/>
        </authorList>
    </citation>
    <scope>NUCLEOTIDE SEQUENCE</scope>
    <source>
        <strain evidence="8">UVCC 0001</strain>
    </source>
</reference>
<name>A0AAD9ML89_PROWI</name>
<feature type="domain" description="RRM" evidence="7">
    <location>
        <begin position="43"/>
        <end position="127"/>
    </location>
</feature>
<organism evidence="8 9">
    <name type="scientific">Prototheca wickerhamii</name>
    <dbReference type="NCBI Taxonomy" id="3111"/>
    <lineage>
        <taxon>Eukaryota</taxon>
        <taxon>Viridiplantae</taxon>
        <taxon>Chlorophyta</taxon>
        <taxon>core chlorophytes</taxon>
        <taxon>Trebouxiophyceae</taxon>
        <taxon>Chlorellales</taxon>
        <taxon>Chlorellaceae</taxon>
        <taxon>Prototheca</taxon>
    </lineage>
</organism>
<comment type="similarity">
    <text evidence="2">Belongs to the RRM RBM34 family.</text>
</comment>
<evidence type="ECO:0000259" key="7">
    <source>
        <dbReference type="PROSITE" id="PS50102"/>
    </source>
</evidence>
<comment type="subcellular location">
    <subcellularLocation>
        <location evidence="1">Nucleus</location>
        <location evidence="1">Nucleolus</location>
    </subcellularLocation>
</comment>
<dbReference type="PROSITE" id="PS50102">
    <property type="entry name" value="RRM"/>
    <property type="match status" value="1"/>
</dbReference>
<evidence type="ECO:0000256" key="4">
    <source>
        <dbReference type="ARBA" id="ARBA00023242"/>
    </source>
</evidence>
<dbReference type="GO" id="GO:0005730">
    <property type="term" value="C:nucleolus"/>
    <property type="evidence" value="ECO:0007669"/>
    <property type="project" value="UniProtKB-SubCell"/>
</dbReference>
<protein>
    <recommendedName>
        <fullName evidence="7">RRM domain-containing protein</fullName>
    </recommendedName>
</protein>
<dbReference type="AlphaFoldDB" id="A0AAD9ML89"/>
<sequence length="194" mass="21173">MFEDRHIRVDRAAPSQSRDMSKLSGKAVLKIDAESKVTYDPARSVFAGNLPKDIEDEDVIRFFSDSSVSSDLRSAVEAVRVVRDRYTREGKGIAFVLYKTRSAARSATLLNGHKLKDRAIRVSKVERAEGADGGRSWQGARASAKGKGASAAHSVKKLSKGGVRKVKPKPRSLGGKRPAVAARKAQQKAMRRRG</sequence>
<keyword evidence="3 5" id="KW-0694">RNA-binding</keyword>
<dbReference type="GO" id="GO:0003723">
    <property type="term" value="F:RNA binding"/>
    <property type="evidence" value="ECO:0007669"/>
    <property type="project" value="UniProtKB-UniRule"/>
</dbReference>
<dbReference type="PANTHER" id="PTHR23236:SF25">
    <property type="entry name" value="RNA-BINDING PROTEIN 34"/>
    <property type="match status" value="1"/>
</dbReference>
<keyword evidence="9" id="KW-1185">Reference proteome</keyword>
<evidence type="ECO:0000256" key="2">
    <source>
        <dbReference type="ARBA" id="ARBA00007077"/>
    </source>
</evidence>
<dbReference type="SUPFAM" id="SSF54928">
    <property type="entry name" value="RNA-binding domain, RBD"/>
    <property type="match status" value="1"/>
</dbReference>
<feature type="compositionally biased region" description="Basic residues" evidence="6">
    <location>
        <begin position="185"/>
        <end position="194"/>
    </location>
</feature>
<feature type="region of interest" description="Disordered" evidence="6">
    <location>
        <begin position="1"/>
        <end position="21"/>
    </location>
</feature>
<dbReference type="Gene3D" id="3.30.70.330">
    <property type="match status" value="1"/>
</dbReference>
<proteinExistence type="inferred from homology"/>
<feature type="compositionally biased region" description="Low complexity" evidence="6">
    <location>
        <begin position="139"/>
        <end position="153"/>
    </location>
</feature>
<evidence type="ECO:0000256" key="5">
    <source>
        <dbReference type="PROSITE-ProRule" id="PRU00176"/>
    </source>
</evidence>
<dbReference type="InterPro" id="IPR000504">
    <property type="entry name" value="RRM_dom"/>
</dbReference>
<dbReference type="InterPro" id="IPR035979">
    <property type="entry name" value="RBD_domain_sf"/>
</dbReference>
<feature type="compositionally biased region" description="Basic and acidic residues" evidence="6">
    <location>
        <begin position="1"/>
        <end position="11"/>
    </location>
</feature>
<evidence type="ECO:0000313" key="8">
    <source>
        <dbReference type="EMBL" id="KAK2079335.1"/>
    </source>
</evidence>
<dbReference type="InterPro" id="IPR012677">
    <property type="entry name" value="Nucleotide-bd_a/b_plait_sf"/>
</dbReference>
<feature type="region of interest" description="Disordered" evidence="6">
    <location>
        <begin position="127"/>
        <end position="194"/>
    </location>
</feature>
<comment type="caution">
    <text evidence="8">The sequence shown here is derived from an EMBL/GenBank/DDBJ whole genome shotgun (WGS) entry which is preliminary data.</text>
</comment>
<dbReference type="PANTHER" id="PTHR23236">
    <property type="entry name" value="EUKARYOTIC TRANSLATION INITIATION FACTOR 4B/4H"/>
    <property type="match status" value="1"/>
</dbReference>
<evidence type="ECO:0000313" key="9">
    <source>
        <dbReference type="Proteomes" id="UP001255856"/>
    </source>
</evidence>
<dbReference type="EMBL" id="JASFZW010000003">
    <property type="protein sequence ID" value="KAK2079335.1"/>
    <property type="molecule type" value="Genomic_DNA"/>
</dbReference>
<accession>A0AAD9ML89</accession>
<dbReference type="SMART" id="SM00360">
    <property type="entry name" value="RRM"/>
    <property type="match status" value="1"/>
</dbReference>
<feature type="compositionally biased region" description="Basic residues" evidence="6">
    <location>
        <begin position="154"/>
        <end position="170"/>
    </location>
</feature>
<keyword evidence="4" id="KW-0539">Nucleus</keyword>
<gene>
    <name evidence="8" type="ORF">QBZ16_003026</name>
</gene>
<evidence type="ECO:0000256" key="6">
    <source>
        <dbReference type="SAM" id="MobiDB-lite"/>
    </source>
</evidence>